<dbReference type="PANTHER" id="PTHR43133:SF63">
    <property type="entry name" value="RNA POLYMERASE SIGMA FACTOR FECI-RELATED"/>
    <property type="match status" value="1"/>
</dbReference>
<evidence type="ECO:0000313" key="8">
    <source>
        <dbReference type="Proteomes" id="UP000652567"/>
    </source>
</evidence>
<dbReference type="GO" id="GO:0006352">
    <property type="term" value="P:DNA-templated transcription initiation"/>
    <property type="evidence" value="ECO:0007669"/>
    <property type="project" value="InterPro"/>
</dbReference>
<dbReference type="InterPro" id="IPR036388">
    <property type="entry name" value="WH-like_DNA-bd_sf"/>
</dbReference>
<dbReference type="GO" id="GO:0003677">
    <property type="term" value="F:DNA binding"/>
    <property type="evidence" value="ECO:0007669"/>
    <property type="project" value="InterPro"/>
</dbReference>
<dbReference type="NCBIfam" id="NF009180">
    <property type="entry name" value="PRK12528.1"/>
    <property type="match status" value="1"/>
</dbReference>
<sequence>MTVAESVTHEQIHVLYNDHHNWLQGWLRKKLGCSENAADLTQDTFVRIISASSRCDNALAIREPRSYLATIARRVMVDYFRRQRLERAWEEALATLPEAEDISPEMRLLVIETLYEIDLMLDGLGHNVRQAFLMSQLEGLSYAVIAEQLSVSVSSVKKYMARATEQCLLFALDNSDS</sequence>
<dbReference type="PANTHER" id="PTHR43133">
    <property type="entry name" value="RNA POLYMERASE ECF-TYPE SIGMA FACTO"/>
    <property type="match status" value="1"/>
</dbReference>
<dbReference type="NCBIfam" id="NF007232">
    <property type="entry name" value="PRK09651.1"/>
    <property type="match status" value="1"/>
</dbReference>
<keyword evidence="8" id="KW-1185">Reference proteome</keyword>
<dbReference type="GO" id="GO:0016987">
    <property type="term" value="F:sigma factor activity"/>
    <property type="evidence" value="ECO:0007669"/>
    <property type="project" value="UniProtKB-KW"/>
</dbReference>
<accession>A0A928V5C5</accession>
<dbReference type="Gene3D" id="1.10.10.10">
    <property type="entry name" value="Winged helix-like DNA-binding domain superfamily/Winged helix DNA-binding domain"/>
    <property type="match status" value="1"/>
</dbReference>
<feature type="domain" description="RNA polymerase sigma factor 70 region 4 type 2" evidence="6">
    <location>
        <begin position="116"/>
        <end position="167"/>
    </location>
</feature>
<reference evidence="7" key="1">
    <citation type="submission" date="2018-07" db="EMBL/GenBank/DDBJ databases">
        <title>Genome assembly of strain Ka43.</title>
        <authorList>
            <person name="Kukolya J."/>
            <person name="Nagy I."/>
            <person name="Horvath B."/>
            <person name="Toth A."/>
        </authorList>
    </citation>
    <scope>NUCLEOTIDE SEQUENCE</scope>
    <source>
        <strain evidence="7">KB43</strain>
    </source>
</reference>
<dbReference type="InterPro" id="IPR014284">
    <property type="entry name" value="RNA_pol_sigma-70_dom"/>
</dbReference>
<keyword evidence="4" id="KW-0804">Transcription</keyword>
<protein>
    <submittedName>
        <fullName evidence="7">RNA polymerase subunit sigma</fullName>
    </submittedName>
</protein>
<evidence type="ECO:0000259" key="5">
    <source>
        <dbReference type="Pfam" id="PF04542"/>
    </source>
</evidence>
<dbReference type="SUPFAM" id="SSF88946">
    <property type="entry name" value="Sigma2 domain of RNA polymerase sigma factors"/>
    <property type="match status" value="1"/>
</dbReference>
<keyword evidence="3" id="KW-0731">Sigma factor</keyword>
<dbReference type="NCBIfam" id="TIGR02937">
    <property type="entry name" value="sigma70-ECF"/>
    <property type="match status" value="1"/>
</dbReference>
<dbReference type="Pfam" id="PF04542">
    <property type="entry name" value="Sigma70_r2"/>
    <property type="match status" value="1"/>
</dbReference>
<dbReference type="FunFam" id="1.10.1740.10:FF:000009">
    <property type="entry name" value="RNA polymerase sigma factor"/>
    <property type="match status" value="1"/>
</dbReference>
<name>A0A928V5C5_9GAMM</name>
<dbReference type="AlphaFoldDB" id="A0A928V5C5"/>
<dbReference type="InterPro" id="IPR007627">
    <property type="entry name" value="RNA_pol_sigma70_r2"/>
</dbReference>
<proteinExistence type="inferred from homology"/>
<dbReference type="Proteomes" id="UP000652567">
    <property type="component" value="Unassembled WGS sequence"/>
</dbReference>
<dbReference type="InterPro" id="IPR013324">
    <property type="entry name" value="RNA_pol_sigma_r3/r4-like"/>
</dbReference>
<gene>
    <name evidence="7" type="ORF">C4F51_13270</name>
</gene>
<dbReference type="SUPFAM" id="SSF88659">
    <property type="entry name" value="Sigma3 and sigma4 domains of RNA polymerase sigma factors"/>
    <property type="match status" value="1"/>
</dbReference>
<evidence type="ECO:0000259" key="6">
    <source>
        <dbReference type="Pfam" id="PF08281"/>
    </source>
</evidence>
<comment type="caution">
    <text evidence="7">The sequence shown here is derived from an EMBL/GenBank/DDBJ whole genome shotgun (WGS) entry which is preliminary data.</text>
</comment>
<evidence type="ECO:0000256" key="2">
    <source>
        <dbReference type="ARBA" id="ARBA00023015"/>
    </source>
</evidence>
<organism evidence="7 8">
    <name type="scientific">Cellvibrio polysaccharolyticus</name>
    <dbReference type="NCBI Taxonomy" id="2082724"/>
    <lineage>
        <taxon>Bacteria</taxon>
        <taxon>Pseudomonadati</taxon>
        <taxon>Pseudomonadota</taxon>
        <taxon>Gammaproteobacteria</taxon>
        <taxon>Cellvibrionales</taxon>
        <taxon>Cellvibrionaceae</taxon>
        <taxon>Cellvibrio</taxon>
    </lineage>
</organism>
<evidence type="ECO:0000256" key="3">
    <source>
        <dbReference type="ARBA" id="ARBA00023082"/>
    </source>
</evidence>
<comment type="similarity">
    <text evidence="1">Belongs to the sigma-70 factor family. ECF subfamily.</text>
</comment>
<dbReference type="Gene3D" id="1.10.1740.10">
    <property type="match status" value="1"/>
</dbReference>
<dbReference type="InterPro" id="IPR013325">
    <property type="entry name" value="RNA_pol_sigma_r2"/>
</dbReference>
<evidence type="ECO:0000313" key="7">
    <source>
        <dbReference type="EMBL" id="MBE8718158.1"/>
    </source>
</evidence>
<evidence type="ECO:0000256" key="1">
    <source>
        <dbReference type="ARBA" id="ARBA00010641"/>
    </source>
</evidence>
<dbReference type="Pfam" id="PF08281">
    <property type="entry name" value="Sigma70_r4_2"/>
    <property type="match status" value="1"/>
</dbReference>
<dbReference type="InterPro" id="IPR013249">
    <property type="entry name" value="RNA_pol_sigma70_r4_t2"/>
</dbReference>
<keyword evidence="2" id="KW-0805">Transcription regulation</keyword>
<dbReference type="RefSeq" id="WP_193910496.1">
    <property type="nucleotide sequence ID" value="NZ_PRDL01000001.1"/>
</dbReference>
<dbReference type="EMBL" id="PRDL01000001">
    <property type="protein sequence ID" value="MBE8718158.1"/>
    <property type="molecule type" value="Genomic_DNA"/>
</dbReference>
<evidence type="ECO:0000256" key="4">
    <source>
        <dbReference type="ARBA" id="ARBA00023163"/>
    </source>
</evidence>
<dbReference type="InterPro" id="IPR039425">
    <property type="entry name" value="RNA_pol_sigma-70-like"/>
</dbReference>
<feature type="domain" description="RNA polymerase sigma-70 region 2" evidence="5">
    <location>
        <begin position="15"/>
        <end position="84"/>
    </location>
</feature>